<evidence type="ECO:0000313" key="7">
    <source>
        <dbReference type="Proteomes" id="UP000031189"/>
    </source>
</evidence>
<evidence type="ECO:0000259" key="4">
    <source>
        <dbReference type="PROSITE" id="PS50042"/>
    </source>
</evidence>
<evidence type="ECO:0000313" key="6">
    <source>
        <dbReference type="EMBL" id="KHS58116.1"/>
    </source>
</evidence>
<dbReference type="GO" id="GO:0003677">
    <property type="term" value="F:DNA binding"/>
    <property type="evidence" value="ECO:0007669"/>
    <property type="project" value="UniProtKB-KW"/>
</dbReference>
<dbReference type="Proteomes" id="UP000031189">
    <property type="component" value="Unassembled WGS sequence"/>
</dbReference>
<dbReference type="AlphaFoldDB" id="A0A0B3VMW3"/>
<keyword evidence="1" id="KW-0805">Transcription regulation</keyword>
<organism evidence="6 7">
    <name type="scientific">Terrisporobacter othiniensis</name>
    <dbReference type="NCBI Taxonomy" id="1577792"/>
    <lineage>
        <taxon>Bacteria</taxon>
        <taxon>Bacillati</taxon>
        <taxon>Bacillota</taxon>
        <taxon>Clostridia</taxon>
        <taxon>Peptostreptococcales</taxon>
        <taxon>Peptostreptococcaceae</taxon>
        <taxon>Terrisporobacter</taxon>
    </lineage>
</organism>
<evidence type="ECO:0000259" key="5">
    <source>
        <dbReference type="PROSITE" id="PS51063"/>
    </source>
</evidence>
<dbReference type="InterPro" id="IPR018490">
    <property type="entry name" value="cNMP-bd_dom_sf"/>
</dbReference>
<proteinExistence type="predicted"/>
<dbReference type="Gene3D" id="1.10.10.10">
    <property type="entry name" value="Winged helix-like DNA-binding domain superfamily/Winged helix DNA-binding domain"/>
    <property type="match status" value="1"/>
</dbReference>
<dbReference type="Pfam" id="PF13545">
    <property type="entry name" value="HTH_Crp_2"/>
    <property type="match status" value="1"/>
</dbReference>
<keyword evidence="3" id="KW-0804">Transcription</keyword>
<dbReference type="InterPro" id="IPR014710">
    <property type="entry name" value="RmlC-like_jellyroll"/>
</dbReference>
<dbReference type="PROSITE" id="PS51063">
    <property type="entry name" value="HTH_CRP_2"/>
    <property type="match status" value="1"/>
</dbReference>
<dbReference type="PRINTS" id="PR00034">
    <property type="entry name" value="HTHCRP"/>
</dbReference>
<protein>
    <recommendedName>
        <fullName evidence="8">Crp/Fnr family transcriptional regulator</fullName>
    </recommendedName>
</protein>
<dbReference type="GO" id="GO:0005829">
    <property type="term" value="C:cytosol"/>
    <property type="evidence" value="ECO:0007669"/>
    <property type="project" value="TreeGrafter"/>
</dbReference>
<dbReference type="SUPFAM" id="SSF46785">
    <property type="entry name" value="Winged helix' DNA-binding domain"/>
    <property type="match status" value="1"/>
</dbReference>
<dbReference type="RefSeq" id="WP_039678717.1">
    <property type="nucleotide sequence ID" value="NZ_JWHR01000048.1"/>
</dbReference>
<evidence type="ECO:0000256" key="3">
    <source>
        <dbReference type="ARBA" id="ARBA00023163"/>
    </source>
</evidence>
<dbReference type="CDD" id="cd00092">
    <property type="entry name" value="HTH_CRP"/>
    <property type="match status" value="1"/>
</dbReference>
<dbReference type="Pfam" id="PF00027">
    <property type="entry name" value="cNMP_binding"/>
    <property type="match status" value="1"/>
</dbReference>
<sequence>MFNKEYVFEEILPFFKNLNEEEKNELISKSSVTKYEKGEIVHSKNSTCTGLLLTLSGNFRVFISAPSGRQITLFKLYDRDVCMLSASCAFANLTYDVNLEAQTKAEAIIIDSSLLKKLASSNFQVMNYLLNLTQDKLSEVMYVLEQATFFSLDERITNYLLEQSRFLDSSILYITHESIANELGSSREVISRILKRFEKDGKIHVSRGKIEIINL</sequence>
<dbReference type="InterPro" id="IPR050397">
    <property type="entry name" value="Env_Response_Regulators"/>
</dbReference>
<dbReference type="PROSITE" id="PS50042">
    <property type="entry name" value="CNMP_BINDING_3"/>
    <property type="match status" value="1"/>
</dbReference>
<dbReference type="InterPro" id="IPR012318">
    <property type="entry name" value="HTH_CRP"/>
</dbReference>
<feature type="domain" description="HTH crp-type" evidence="5">
    <location>
        <begin position="150"/>
        <end position="215"/>
    </location>
</feature>
<dbReference type="PANTHER" id="PTHR24567:SF26">
    <property type="entry name" value="REGULATORY PROTEIN YEIL"/>
    <property type="match status" value="1"/>
</dbReference>
<feature type="domain" description="Cyclic nucleotide-binding" evidence="4">
    <location>
        <begin position="14"/>
        <end position="93"/>
    </location>
</feature>
<dbReference type="STRING" id="1577792.QX51_04470"/>
<keyword evidence="2" id="KW-0238">DNA-binding</keyword>
<dbReference type="GO" id="GO:0003700">
    <property type="term" value="F:DNA-binding transcription factor activity"/>
    <property type="evidence" value="ECO:0007669"/>
    <property type="project" value="TreeGrafter"/>
</dbReference>
<gene>
    <name evidence="6" type="ORF">QX51_04470</name>
</gene>
<comment type="caution">
    <text evidence="6">The sequence shown here is derived from an EMBL/GenBank/DDBJ whole genome shotgun (WGS) entry which is preliminary data.</text>
</comment>
<dbReference type="SUPFAM" id="SSF51206">
    <property type="entry name" value="cAMP-binding domain-like"/>
    <property type="match status" value="1"/>
</dbReference>
<dbReference type="InterPro" id="IPR036388">
    <property type="entry name" value="WH-like_DNA-bd_sf"/>
</dbReference>
<dbReference type="InterPro" id="IPR036390">
    <property type="entry name" value="WH_DNA-bd_sf"/>
</dbReference>
<dbReference type="EMBL" id="JWHR01000048">
    <property type="protein sequence ID" value="KHS58116.1"/>
    <property type="molecule type" value="Genomic_DNA"/>
</dbReference>
<evidence type="ECO:0000256" key="1">
    <source>
        <dbReference type="ARBA" id="ARBA00023015"/>
    </source>
</evidence>
<dbReference type="InterPro" id="IPR000595">
    <property type="entry name" value="cNMP-bd_dom"/>
</dbReference>
<name>A0A0B3VMW3_9FIRM</name>
<reference evidence="6 7" key="1">
    <citation type="submission" date="2014-12" db="EMBL/GenBank/DDBJ databases">
        <title>Draft genome sequence of Terrisporobacter sp. 08-306576, isolated from the blood culture of a bacteremia patient.</title>
        <authorList>
            <person name="Lund L.C."/>
            <person name="Sydenham T.V."/>
            <person name="Hogh S.V."/>
            <person name="Skov M.N."/>
            <person name="Kemp M."/>
            <person name="Justesen U.S."/>
        </authorList>
    </citation>
    <scope>NUCLEOTIDE SEQUENCE [LARGE SCALE GENOMIC DNA]</scope>
    <source>
        <strain evidence="6 7">08-306576</strain>
    </source>
</reference>
<dbReference type="PANTHER" id="PTHR24567">
    <property type="entry name" value="CRP FAMILY TRANSCRIPTIONAL REGULATORY PROTEIN"/>
    <property type="match status" value="1"/>
</dbReference>
<dbReference type="SMART" id="SM00419">
    <property type="entry name" value="HTH_CRP"/>
    <property type="match status" value="1"/>
</dbReference>
<keyword evidence="7" id="KW-1185">Reference proteome</keyword>
<accession>A0A0B3VMW3</accession>
<dbReference type="CDD" id="cd00038">
    <property type="entry name" value="CAP_ED"/>
    <property type="match status" value="1"/>
</dbReference>
<dbReference type="OrthoDB" id="9776746at2"/>
<evidence type="ECO:0000256" key="2">
    <source>
        <dbReference type="ARBA" id="ARBA00023125"/>
    </source>
</evidence>
<evidence type="ECO:0008006" key="8">
    <source>
        <dbReference type="Google" id="ProtNLM"/>
    </source>
</evidence>
<dbReference type="Gene3D" id="2.60.120.10">
    <property type="entry name" value="Jelly Rolls"/>
    <property type="match status" value="1"/>
</dbReference>